<evidence type="ECO:0000256" key="5">
    <source>
        <dbReference type="ARBA" id="ARBA00022598"/>
    </source>
</evidence>
<dbReference type="Proteomes" id="UP000178449">
    <property type="component" value="Unassembled WGS sequence"/>
</dbReference>
<keyword evidence="9" id="KW-0315">Glutamine amidotransferase</keyword>
<evidence type="ECO:0000256" key="1">
    <source>
        <dbReference type="ARBA" id="ARBA00001946"/>
    </source>
</evidence>
<dbReference type="InterPro" id="IPR011698">
    <property type="entry name" value="GATase_3"/>
</dbReference>
<dbReference type="STRING" id="1817772.A2527_01590"/>
<evidence type="ECO:0000256" key="9">
    <source>
        <dbReference type="ARBA" id="ARBA00022962"/>
    </source>
</evidence>
<evidence type="ECO:0000313" key="12">
    <source>
        <dbReference type="EMBL" id="OGG94525.1"/>
    </source>
</evidence>
<dbReference type="InterPro" id="IPR027417">
    <property type="entry name" value="P-loop_NTPase"/>
</dbReference>
<dbReference type="GO" id="GO:0042242">
    <property type="term" value="F:cobyrinic acid a,c-diamide synthase activity"/>
    <property type="evidence" value="ECO:0007669"/>
    <property type="project" value="InterPro"/>
</dbReference>
<evidence type="ECO:0000256" key="8">
    <source>
        <dbReference type="ARBA" id="ARBA00022842"/>
    </source>
</evidence>
<comment type="pathway">
    <text evidence="2">Cofactor biosynthesis; adenosylcobalamin biosynthesis.</text>
</comment>
<evidence type="ECO:0000256" key="2">
    <source>
        <dbReference type="ARBA" id="ARBA00004953"/>
    </source>
</evidence>
<dbReference type="Pfam" id="PF07685">
    <property type="entry name" value="GATase_3"/>
    <property type="match status" value="1"/>
</dbReference>
<proteinExistence type="inferred from homology"/>
<keyword evidence="6" id="KW-0547">Nucleotide-binding</keyword>
<dbReference type="GO" id="GO:0005524">
    <property type="term" value="F:ATP binding"/>
    <property type="evidence" value="ECO:0007669"/>
    <property type="project" value="UniProtKB-KW"/>
</dbReference>
<feature type="domain" description="CobQ/CobB/MinD/ParA nucleotide binding" evidence="10">
    <location>
        <begin position="10"/>
        <end position="175"/>
    </location>
</feature>
<gene>
    <name evidence="12" type="ORF">A2527_01590</name>
</gene>
<comment type="caution">
    <text evidence="12">The sequence shown here is derived from an EMBL/GenBank/DDBJ whole genome shotgun (WGS) entry which is preliminary data.</text>
</comment>
<protein>
    <submittedName>
        <fullName evidence="12">Uncharacterized protein</fullName>
    </submittedName>
</protein>
<dbReference type="AlphaFoldDB" id="A0A1F6G8W1"/>
<dbReference type="Gene3D" id="3.40.50.880">
    <property type="match status" value="1"/>
</dbReference>
<keyword evidence="7" id="KW-0067">ATP-binding</keyword>
<keyword evidence="8" id="KW-0460">Magnesium</keyword>
<dbReference type="InterPro" id="IPR029062">
    <property type="entry name" value="Class_I_gatase-like"/>
</dbReference>
<dbReference type="NCBIfam" id="NF002204">
    <property type="entry name" value="PRK01077.1"/>
    <property type="match status" value="1"/>
</dbReference>
<feature type="domain" description="CobB/CobQ-like glutamine amidotransferase" evidence="11">
    <location>
        <begin position="238"/>
        <end position="412"/>
    </location>
</feature>
<reference evidence="12 13" key="1">
    <citation type="journal article" date="2016" name="Nat. Commun.">
        <title>Thousands of microbial genomes shed light on interconnected biogeochemical processes in an aquifer system.</title>
        <authorList>
            <person name="Anantharaman K."/>
            <person name="Brown C.T."/>
            <person name="Hug L.A."/>
            <person name="Sharon I."/>
            <person name="Castelle C.J."/>
            <person name="Probst A.J."/>
            <person name="Thomas B.C."/>
            <person name="Singh A."/>
            <person name="Wilkins M.J."/>
            <person name="Karaoz U."/>
            <person name="Brodie E.L."/>
            <person name="Williams K.H."/>
            <person name="Hubbard S.S."/>
            <person name="Banfield J.F."/>
        </authorList>
    </citation>
    <scope>NUCLEOTIDE SEQUENCE [LARGE SCALE GENOMIC DNA]</scope>
</reference>
<organism evidence="12 13">
    <name type="scientific">Candidatus Lambdaproteobacteria bacterium RIFOXYD2_FULL_50_16</name>
    <dbReference type="NCBI Taxonomy" id="1817772"/>
    <lineage>
        <taxon>Bacteria</taxon>
        <taxon>Pseudomonadati</taxon>
        <taxon>Pseudomonadota</taxon>
        <taxon>Candidatus Lambdaproteobacteria</taxon>
    </lineage>
</organism>
<evidence type="ECO:0000313" key="13">
    <source>
        <dbReference type="Proteomes" id="UP000178449"/>
    </source>
</evidence>
<evidence type="ECO:0000256" key="6">
    <source>
        <dbReference type="ARBA" id="ARBA00022741"/>
    </source>
</evidence>
<comment type="similarity">
    <text evidence="3">Belongs to the CobB/CobQ family. CobQ subfamily.</text>
</comment>
<evidence type="ECO:0000256" key="3">
    <source>
        <dbReference type="ARBA" id="ARBA00006205"/>
    </source>
</evidence>
<evidence type="ECO:0000256" key="4">
    <source>
        <dbReference type="ARBA" id="ARBA00022573"/>
    </source>
</evidence>
<dbReference type="Pfam" id="PF01656">
    <property type="entry name" value="CbiA"/>
    <property type="match status" value="1"/>
</dbReference>
<sequence>MKGALLGGVQSGSGKTTVMLALLQRHLRLGQSVAAFKAGPDFLDPMWHQAVLGQASYNLDTQMMGPQECQRVLCNAQGDYLWVEGVMGLFDGRQGVGGAGSGADLALVLGLPVVLVVDAKGQAGSIAPLVAGFELYAQKKGIQIAGIVANRVGSQGHADLLKGILAEENLPPLLGWMDKKAPNLLERHLGLVRPEEWELPDLASSLNLDDQALERALGLVSLRTKVKERTTKRLLGKRIAIARDLACCFIYPANLDWLKEQGAEVVFFSPLNSEPLPPEIDGLWLPGGYPELYGAQLAGSSSWETIQVFIEAGGAVLAECGGAMLLGETLIDLQNESHPMAGVFDFKSKMQTRLAGLGYAEEQSGARGHEFHHSSRIGGAKCYAAAFELDKGDQGLKYKQVRASYIHWYFPSAPEAVARWFSGQ</sequence>
<evidence type="ECO:0000259" key="11">
    <source>
        <dbReference type="Pfam" id="PF07685"/>
    </source>
</evidence>
<keyword evidence="5" id="KW-0436">Ligase</keyword>
<dbReference type="SUPFAM" id="SSF52317">
    <property type="entry name" value="Class I glutamine amidotransferase-like"/>
    <property type="match status" value="1"/>
</dbReference>
<comment type="cofactor">
    <cofactor evidence="1">
        <name>Mg(2+)</name>
        <dbReference type="ChEBI" id="CHEBI:18420"/>
    </cofactor>
</comment>
<dbReference type="GO" id="GO:0009236">
    <property type="term" value="P:cobalamin biosynthetic process"/>
    <property type="evidence" value="ECO:0007669"/>
    <property type="project" value="UniProtKB-KW"/>
</dbReference>
<dbReference type="PANTHER" id="PTHR43873:SF1">
    <property type="entry name" value="COBYRINATE A,C-DIAMIDE SYNTHASE"/>
    <property type="match status" value="1"/>
</dbReference>
<accession>A0A1F6G8W1</accession>
<evidence type="ECO:0000259" key="10">
    <source>
        <dbReference type="Pfam" id="PF01656"/>
    </source>
</evidence>
<dbReference type="PROSITE" id="PS51274">
    <property type="entry name" value="GATASE_COBBQ"/>
    <property type="match status" value="1"/>
</dbReference>
<dbReference type="InterPro" id="IPR002586">
    <property type="entry name" value="CobQ/CobB/MinD/ParA_Nub-bd_dom"/>
</dbReference>
<dbReference type="Gene3D" id="3.40.50.300">
    <property type="entry name" value="P-loop containing nucleotide triphosphate hydrolases"/>
    <property type="match status" value="1"/>
</dbReference>
<name>A0A1F6G8W1_9PROT</name>
<keyword evidence="4" id="KW-0169">Cobalamin biosynthesis</keyword>
<dbReference type="PANTHER" id="PTHR43873">
    <property type="entry name" value="COBYRINATE A,C-DIAMIDE SYNTHASE"/>
    <property type="match status" value="1"/>
</dbReference>
<dbReference type="EMBL" id="MFNE01000038">
    <property type="protein sequence ID" value="OGG94525.1"/>
    <property type="molecule type" value="Genomic_DNA"/>
</dbReference>
<dbReference type="InterPro" id="IPR004484">
    <property type="entry name" value="CbiA/CobB_synth"/>
</dbReference>
<evidence type="ECO:0000256" key="7">
    <source>
        <dbReference type="ARBA" id="ARBA00022840"/>
    </source>
</evidence>
<dbReference type="SUPFAM" id="SSF52540">
    <property type="entry name" value="P-loop containing nucleoside triphosphate hydrolases"/>
    <property type="match status" value="1"/>
</dbReference>